<dbReference type="EMBL" id="KL198016">
    <property type="protein sequence ID" value="KDQ21603.1"/>
    <property type="molecule type" value="Genomic_DNA"/>
</dbReference>
<name>A0A067N0R5_BOTB1</name>
<keyword evidence="11" id="KW-0560">Oxidoreductase</keyword>
<dbReference type="FunCoup" id="A0A067N0R5">
    <property type="interactions" value="384"/>
</dbReference>
<evidence type="ECO:0000313" key="21">
    <source>
        <dbReference type="EMBL" id="KDQ21603.1"/>
    </source>
</evidence>
<dbReference type="AlphaFoldDB" id="A0A067N0R5"/>
<dbReference type="PANTHER" id="PTHR12613:SF0">
    <property type="entry name" value="ERO1-LIKE PROTEIN"/>
    <property type="match status" value="1"/>
</dbReference>
<evidence type="ECO:0000256" key="6">
    <source>
        <dbReference type="ARBA" id="ARBA00022630"/>
    </source>
</evidence>
<evidence type="ECO:0000313" key="22">
    <source>
        <dbReference type="Proteomes" id="UP000027195"/>
    </source>
</evidence>
<comment type="similarity">
    <text evidence="3">Belongs to the EROs family.</text>
</comment>
<evidence type="ECO:0000256" key="14">
    <source>
        <dbReference type="ARBA" id="ARBA00023180"/>
    </source>
</evidence>
<feature type="binding site" evidence="17">
    <location>
        <position position="285"/>
    </location>
    <ligand>
        <name>FAD</name>
        <dbReference type="ChEBI" id="CHEBI:57692"/>
    </ligand>
</feature>
<keyword evidence="8" id="KW-0256">Endoplasmic reticulum</keyword>
<evidence type="ECO:0000256" key="16">
    <source>
        <dbReference type="PIRSR" id="PIRSR017205-1"/>
    </source>
</evidence>
<evidence type="ECO:0000256" key="3">
    <source>
        <dbReference type="ARBA" id="ARBA00008277"/>
    </source>
</evidence>
<keyword evidence="10" id="KW-0249">Electron transport</keyword>
<evidence type="ECO:0000256" key="4">
    <source>
        <dbReference type="ARBA" id="ARBA00011802"/>
    </source>
</evidence>
<comment type="cofactor">
    <cofactor evidence="1 17">
        <name>FAD</name>
        <dbReference type="ChEBI" id="CHEBI:57692"/>
    </cofactor>
</comment>
<keyword evidence="15" id="KW-0676">Redox-active center</keyword>
<dbReference type="GO" id="GO:0071949">
    <property type="term" value="F:FAD binding"/>
    <property type="evidence" value="ECO:0007669"/>
    <property type="project" value="InterPro"/>
</dbReference>
<dbReference type="PANTHER" id="PTHR12613">
    <property type="entry name" value="ERO1-RELATED"/>
    <property type="match status" value="1"/>
</dbReference>
<sequence>MRPRPLLCSLSTLFLVLSSNGASASKPPSPSNKRLVHPQVQGILEHVPAKQVACNAKPTGPIETTECDYETVESVNEELYTHLHELVTTPFFKYFKLDLYRECPFWKENGFCMHRECAVTTIDESQVPEKWRAAALSQVQTTSEEQRKSFPGCYYRDSDFCFFDDDGNTDGEYLDLTLNPEVFTGYAGPSAHRVWSSIYEENCFGISESTLTGSPSTQQTSARPLGLSSMDAFKAESADAECLEKRVYYRIISGLHASISTHVCYENLNQTTGEWGPNLECFIDRVAAHPERLQYIYFNSVLLLRALARVEPWLAAYDLCAFDGEQEKTKEILGNVLNIAKKTGKFDETLLFQGENAQILKEEFKDHFRNVSRIMDCVGCDKCRLWGKVQVTGVASALKILFELDEKNLDPKKNPNLLQRAEIVALINTLHRFSESLHAVDVFRGMWAKDEDPTTILESVVAEQTKQAASQPLSSSSPPRPGQSVPIEPFHQQVQKRVTRLLSACRENTEYCVHLWLQQLSQFLSAFVSALRSLFGGNGRRSDL</sequence>
<keyword evidence="22" id="KW-1185">Reference proteome</keyword>
<feature type="signal peptide" evidence="20">
    <location>
        <begin position="1"/>
        <end position="24"/>
    </location>
</feature>
<comment type="subunit">
    <text evidence="4">May function both as a monomer and a homodimer.</text>
</comment>
<feature type="active site" evidence="16">
    <location>
        <position position="383"/>
    </location>
</feature>
<dbReference type="InParanoid" id="A0A067N0R5"/>
<evidence type="ECO:0000256" key="11">
    <source>
        <dbReference type="ARBA" id="ARBA00023002"/>
    </source>
</evidence>
<keyword evidence="5" id="KW-0813">Transport</keyword>
<dbReference type="InterPro" id="IPR007266">
    <property type="entry name" value="Ero1"/>
</dbReference>
<comment type="subcellular location">
    <subcellularLocation>
        <location evidence="2">Endoplasmic reticulum membrane</location>
        <topology evidence="2">Peripheral membrane protein</topology>
        <orientation evidence="2">Lumenal side</orientation>
    </subcellularLocation>
</comment>
<dbReference type="GO" id="GO:0015035">
    <property type="term" value="F:protein-disulfide reductase activity"/>
    <property type="evidence" value="ECO:0007669"/>
    <property type="project" value="InterPro"/>
</dbReference>
<evidence type="ECO:0000256" key="1">
    <source>
        <dbReference type="ARBA" id="ARBA00001974"/>
    </source>
</evidence>
<feature type="active site" description="Nucleophile" evidence="16">
    <location>
        <position position="380"/>
    </location>
</feature>
<feature type="binding site" evidence="17">
    <location>
        <position position="195"/>
    </location>
    <ligand>
        <name>FAD</name>
        <dbReference type="ChEBI" id="CHEBI:57692"/>
    </ligand>
</feature>
<evidence type="ECO:0000256" key="17">
    <source>
        <dbReference type="PIRSR" id="PIRSR017205-2"/>
    </source>
</evidence>
<feature type="disulfide bond" description="Redox-active" evidence="18">
    <location>
        <begin position="380"/>
        <end position="383"/>
    </location>
</feature>
<evidence type="ECO:0000256" key="2">
    <source>
        <dbReference type="ARBA" id="ARBA00004367"/>
    </source>
</evidence>
<feature type="binding site" evidence="17">
    <location>
        <position position="184"/>
    </location>
    <ligand>
        <name>FAD</name>
        <dbReference type="ChEBI" id="CHEBI:57692"/>
    </ligand>
</feature>
<evidence type="ECO:0008006" key="23">
    <source>
        <dbReference type="Google" id="ProtNLM"/>
    </source>
</evidence>
<proteinExistence type="inferred from homology"/>
<keyword evidence="12" id="KW-0472">Membrane</keyword>
<feature type="chain" id="PRO_5001641709" description="Endoplasmic oxidoreductin" evidence="20">
    <location>
        <begin position="25"/>
        <end position="544"/>
    </location>
</feature>
<evidence type="ECO:0000256" key="15">
    <source>
        <dbReference type="ARBA" id="ARBA00023284"/>
    </source>
</evidence>
<dbReference type="GO" id="GO:0034975">
    <property type="term" value="P:protein folding in endoplasmic reticulum"/>
    <property type="evidence" value="ECO:0007669"/>
    <property type="project" value="InterPro"/>
</dbReference>
<gene>
    <name evidence="21" type="ORF">BOTBODRAFT_50204</name>
</gene>
<dbReference type="InterPro" id="IPR037192">
    <property type="entry name" value="ERO1-like_sf"/>
</dbReference>
<keyword evidence="9 17" id="KW-0274">FAD</keyword>
<dbReference type="Proteomes" id="UP000027195">
    <property type="component" value="Unassembled WGS sequence"/>
</dbReference>
<keyword evidence="6" id="KW-0285">Flavoprotein</keyword>
<evidence type="ECO:0000256" key="10">
    <source>
        <dbReference type="ARBA" id="ARBA00022982"/>
    </source>
</evidence>
<feature type="disulfide bond" description="Redox-active" evidence="18">
    <location>
        <begin position="112"/>
        <end position="117"/>
    </location>
</feature>
<feature type="disulfide bond" evidence="18">
    <location>
        <begin position="153"/>
        <end position="161"/>
    </location>
</feature>
<keyword evidence="14" id="KW-0325">Glycoprotein</keyword>
<evidence type="ECO:0000256" key="19">
    <source>
        <dbReference type="SAM" id="MobiDB-lite"/>
    </source>
</evidence>
<feature type="binding site" evidence="17">
    <location>
        <position position="253"/>
    </location>
    <ligand>
        <name>FAD</name>
        <dbReference type="ChEBI" id="CHEBI:57692"/>
    </ligand>
</feature>
<evidence type="ECO:0000256" key="12">
    <source>
        <dbReference type="ARBA" id="ARBA00023136"/>
    </source>
</evidence>
<organism evidence="21 22">
    <name type="scientific">Botryobasidium botryosum (strain FD-172 SS1)</name>
    <dbReference type="NCBI Taxonomy" id="930990"/>
    <lineage>
        <taxon>Eukaryota</taxon>
        <taxon>Fungi</taxon>
        <taxon>Dikarya</taxon>
        <taxon>Basidiomycota</taxon>
        <taxon>Agaricomycotina</taxon>
        <taxon>Agaricomycetes</taxon>
        <taxon>Cantharellales</taxon>
        <taxon>Botryobasidiaceae</taxon>
        <taxon>Botryobasidium</taxon>
    </lineage>
</organism>
<evidence type="ECO:0000256" key="13">
    <source>
        <dbReference type="ARBA" id="ARBA00023157"/>
    </source>
</evidence>
<evidence type="ECO:0000256" key="7">
    <source>
        <dbReference type="ARBA" id="ARBA00022729"/>
    </source>
</evidence>
<protein>
    <recommendedName>
        <fullName evidence="23">Endoplasmic oxidoreductin</fullName>
    </recommendedName>
</protein>
<dbReference type="OrthoDB" id="269384at2759"/>
<evidence type="ECO:0000256" key="5">
    <source>
        <dbReference type="ARBA" id="ARBA00022448"/>
    </source>
</evidence>
<evidence type="ECO:0000256" key="9">
    <source>
        <dbReference type="ARBA" id="ARBA00022827"/>
    </source>
</evidence>
<keyword evidence="13 18" id="KW-1015">Disulfide bond</keyword>
<dbReference type="STRING" id="930990.A0A067N0R5"/>
<reference evidence="22" key="1">
    <citation type="journal article" date="2014" name="Proc. Natl. Acad. Sci. U.S.A.">
        <title>Extensive sampling of basidiomycete genomes demonstrates inadequacy of the white-rot/brown-rot paradigm for wood decay fungi.</title>
        <authorList>
            <person name="Riley R."/>
            <person name="Salamov A.A."/>
            <person name="Brown D.W."/>
            <person name="Nagy L.G."/>
            <person name="Floudas D."/>
            <person name="Held B.W."/>
            <person name="Levasseur A."/>
            <person name="Lombard V."/>
            <person name="Morin E."/>
            <person name="Otillar R."/>
            <person name="Lindquist E.A."/>
            <person name="Sun H."/>
            <person name="LaButti K.M."/>
            <person name="Schmutz J."/>
            <person name="Jabbour D."/>
            <person name="Luo H."/>
            <person name="Baker S.E."/>
            <person name="Pisabarro A.G."/>
            <person name="Walton J.D."/>
            <person name="Blanchette R.A."/>
            <person name="Henrissat B."/>
            <person name="Martin F."/>
            <person name="Cullen D."/>
            <person name="Hibbett D.S."/>
            <person name="Grigoriev I.V."/>
        </authorList>
    </citation>
    <scope>NUCLEOTIDE SEQUENCE [LARGE SCALE GENOMIC DNA]</scope>
    <source>
        <strain evidence="22">FD-172 SS1</strain>
    </source>
</reference>
<dbReference type="GO" id="GO:0005789">
    <property type="term" value="C:endoplasmic reticulum membrane"/>
    <property type="evidence" value="ECO:0007669"/>
    <property type="project" value="UniProtKB-SubCell"/>
</dbReference>
<evidence type="ECO:0000256" key="18">
    <source>
        <dbReference type="PIRSR" id="PIRSR017205-3"/>
    </source>
</evidence>
<dbReference type="SUPFAM" id="SSF110019">
    <property type="entry name" value="ERO1-like"/>
    <property type="match status" value="1"/>
</dbReference>
<feature type="binding site" evidence="17">
    <location>
        <position position="256"/>
    </location>
    <ligand>
        <name>FAD</name>
        <dbReference type="ChEBI" id="CHEBI:57692"/>
    </ligand>
</feature>
<dbReference type="Pfam" id="PF04137">
    <property type="entry name" value="ERO1"/>
    <property type="match status" value="1"/>
</dbReference>
<feature type="compositionally biased region" description="Low complexity" evidence="19">
    <location>
        <begin position="470"/>
        <end position="486"/>
    </location>
</feature>
<evidence type="ECO:0000256" key="20">
    <source>
        <dbReference type="SAM" id="SignalP"/>
    </source>
</evidence>
<dbReference type="HOGENOM" id="CLU_023061_1_1_1"/>
<accession>A0A067N0R5</accession>
<keyword evidence="7 20" id="KW-0732">Signal</keyword>
<feature type="region of interest" description="Disordered" evidence="19">
    <location>
        <begin position="468"/>
        <end position="488"/>
    </location>
</feature>
<dbReference type="PIRSF" id="PIRSF017205">
    <property type="entry name" value="ERO1"/>
    <property type="match status" value="1"/>
</dbReference>
<dbReference type="GO" id="GO:0016972">
    <property type="term" value="F:thiol oxidase activity"/>
    <property type="evidence" value="ECO:0007669"/>
    <property type="project" value="InterPro"/>
</dbReference>
<evidence type="ECO:0000256" key="8">
    <source>
        <dbReference type="ARBA" id="ARBA00022824"/>
    </source>
</evidence>